<feature type="region of interest" description="Disordered" evidence="6">
    <location>
        <begin position="315"/>
        <end position="336"/>
    </location>
</feature>
<keyword evidence="2 7" id="KW-0812">Transmembrane</keyword>
<dbReference type="Proteomes" id="UP000233524">
    <property type="component" value="Unassembled WGS sequence"/>
</dbReference>
<reference evidence="9 10" key="1">
    <citation type="journal article" date="2017" name="G3 (Bethesda)">
        <title>First Draft Genome Sequence of the Pathogenic Fungus Lomentospora prolificans (Formerly Scedosporium prolificans).</title>
        <authorList>
            <person name="Luo R."/>
            <person name="Zimin A."/>
            <person name="Workman R."/>
            <person name="Fan Y."/>
            <person name="Pertea G."/>
            <person name="Grossman N."/>
            <person name="Wear M.P."/>
            <person name="Jia B."/>
            <person name="Miller H."/>
            <person name="Casadevall A."/>
            <person name="Timp W."/>
            <person name="Zhang S.X."/>
            <person name="Salzberg S.L."/>
        </authorList>
    </citation>
    <scope>NUCLEOTIDE SEQUENCE [LARGE SCALE GENOMIC DNA]</scope>
    <source>
        <strain evidence="9 10">JHH-5317</strain>
    </source>
</reference>
<feature type="transmembrane region" description="Helical" evidence="7">
    <location>
        <begin position="101"/>
        <end position="118"/>
    </location>
</feature>
<dbReference type="VEuPathDB" id="FungiDB:jhhlp_003011"/>
<feature type="transmembrane region" description="Helical" evidence="7">
    <location>
        <begin position="29"/>
        <end position="48"/>
    </location>
</feature>
<keyword evidence="3 7" id="KW-1133">Transmembrane helix</keyword>
<dbReference type="PANTHER" id="PTHR33048">
    <property type="entry name" value="PTH11-LIKE INTEGRAL MEMBRANE PROTEIN (AFU_ORTHOLOGUE AFUA_5G11245)"/>
    <property type="match status" value="1"/>
</dbReference>
<dbReference type="EMBL" id="NLAX01000008">
    <property type="protein sequence ID" value="PKS11250.1"/>
    <property type="molecule type" value="Genomic_DNA"/>
</dbReference>
<evidence type="ECO:0000256" key="5">
    <source>
        <dbReference type="ARBA" id="ARBA00038359"/>
    </source>
</evidence>
<evidence type="ECO:0000259" key="8">
    <source>
        <dbReference type="Pfam" id="PF20684"/>
    </source>
</evidence>
<dbReference type="STRING" id="41688.A0A2N3NFM6"/>
<keyword evidence="4 7" id="KW-0472">Membrane</keyword>
<feature type="transmembrane region" description="Helical" evidence="7">
    <location>
        <begin position="60"/>
        <end position="81"/>
    </location>
</feature>
<dbReference type="InterPro" id="IPR052337">
    <property type="entry name" value="SAT4-like"/>
</dbReference>
<evidence type="ECO:0000256" key="7">
    <source>
        <dbReference type="SAM" id="Phobius"/>
    </source>
</evidence>
<feature type="transmembrane region" description="Helical" evidence="7">
    <location>
        <begin position="138"/>
        <end position="159"/>
    </location>
</feature>
<evidence type="ECO:0000256" key="6">
    <source>
        <dbReference type="SAM" id="MobiDB-lite"/>
    </source>
</evidence>
<feature type="transmembrane region" description="Helical" evidence="7">
    <location>
        <begin position="179"/>
        <end position="201"/>
    </location>
</feature>
<evidence type="ECO:0000256" key="3">
    <source>
        <dbReference type="ARBA" id="ARBA00022989"/>
    </source>
</evidence>
<feature type="transmembrane region" description="Helical" evidence="7">
    <location>
        <begin position="213"/>
        <end position="239"/>
    </location>
</feature>
<evidence type="ECO:0000313" key="10">
    <source>
        <dbReference type="Proteomes" id="UP000233524"/>
    </source>
</evidence>
<feature type="transmembrane region" description="Helical" evidence="7">
    <location>
        <begin position="251"/>
        <end position="275"/>
    </location>
</feature>
<comment type="similarity">
    <text evidence="5">Belongs to the SAT4 family.</text>
</comment>
<accession>A0A2N3NFM6</accession>
<dbReference type="AlphaFoldDB" id="A0A2N3NFM6"/>
<evidence type="ECO:0000256" key="4">
    <source>
        <dbReference type="ARBA" id="ARBA00023136"/>
    </source>
</evidence>
<dbReference type="GO" id="GO:0016020">
    <property type="term" value="C:membrane"/>
    <property type="evidence" value="ECO:0007669"/>
    <property type="project" value="UniProtKB-SubCell"/>
</dbReference>
<feature type="domain" description="Rhodopsin" evidence="8">
    <location>
        <begin position="44"/>
        <end position="276"/>
    </location>
</feature>
<organism evidence="9 10">
    <name type="scientific">Lomentospora prolificans</name>
    <dbReference type="NCBI Taxonomy" id="41688"/>
    <lineage>
        <taxon>Eukaryota</taxon>
        <taxon>Fungi</taxon>
        <taxon>Dikarya</taxon>
        <taxon>Ascomycota</taxon>
        <taxon>Pezizomycotina</taxon>
        <taxon>Sordariomycetes</taxon>
        <taxon>Hypocreomycetidae</taxon>
        <taxon>Microascales</taxon>
        <taxon>Microascaceae</taxon>
        <taxon>Lomentospora</taxon>
    </lineage>
</organism>
<name>A0A2N3NFM6_9PEZI</name>
<dbReference type="InParanoid" id="A0A2N3NFM6"/>
<evidence type="ECO:0000256" key="2">
    <source>
        <dbReference type="ARBA" id="ARBA00022692"/>
    </source>
</evidence>
<comment type="caution">
    <text evidence="9">The sequence shown here is derived from an EMBL/GenBank/DDBJ whole genome shotgun (WGS) entry which is preliminary data.</text>
</comment>
<protein>
    <recommendedName>
        <fullName evidence="8">Rhodopsin domain-containing protein</fullName>
    </recommendedName>
</protein>
<dbReference type="PANTHER" id="PTHR33048:SF42">
    <property type="entry name" value="INTEGRAL MEMBRANE PROTEIN"/>
    <property type="match status" value="1"/>
</dbReference>
<keyword evidence="10" id="KW-1185">Reference proteome</keyword>
<sequence>MVESGGGPPGFPAPSGAEAGEDLGSRTLIQVWTLASFAGLLMALRLYCKWLKHRGLWWDDYILIAAWIMFFGDTVCITTSVTRYGLGQHIHAIPSEHHTTLGLLGDLTATLALFGAMWSKTSFAVTMLRLTSEWPRALVWFALISINVFTSVTILLTWVSCGQRWNGAGCVPKNVYVSYSIFAGAFSGAVDLALALLPWYLIWGMRMDIRERLGITVAMSLGVCACAMAILKCIAIPALAKGDYPFDIVPLVVWGNAEVATTIMAASIPVLRVLIRDVGGGGGNTAPFTIYEPRSSAPSCSRFLGRFAPHPKRNSFVSPTFTERSPRRPHPAVRHGTSEDFILQRCGAGGEDVSVAESRKSHRDGEPTVVLSENARTESDDYEMNNIRHLV</sequence>
<proteinExistence type="inferred from homology"/>
<dbReference type="OrthoDB" id="5417887at2759"/>
<gene>
    <name evidence="9" type="ORF">jhhlp_003011</name>
</gene>
<evidence type="ECO:0000313" key="9">
    <source>
        <dbReference type="EMBL" id="PKS11250.1"/>
    </source>
</evidence>
<dbReference type="Pfam" id="PF20684">
    <property type="entry name" value="Fung_rhodopsin"/>
    <property type="match status" value="1"/>
</dbReference>
<evidence type="ECO:0000256" key="1">
    <source>
        <dbReference type="ARBA" id="ARBA00004141"/>
    </source>
</evidence>
<comment type="subcellular location">
    <subcellularLocation>
        <location evidence="1">Membrane</location>
        <topology evidence="1">Multi-pass membrane protein</topology>
    </subcellularLocation>
</comment>
<dbReference type="InterPro" id="IPR049326">
    <property type="entry name" value="Rhodopsin_dom_fungi"/>
</dbReference>